<gene>
    <name evidence="8" type="ORF">BBJ29_006967</name>
    <name evidence="7" type="ORF">BBP00_00008461</name>
</gene>
<dbReference type="PANTHER" id="PTHR30606:SF10">
    <property type="entry name" value="PHOSPHATIDYLINOSITOL MANNOSIDE ACYLTRANSFERASE"/>
    <property type="match status" value="1"/>
</dbReference>
<evidence type="ECO:0000256" key="5">
    <source>
        <dbReference type="ARBA" id="ARBA00023136"/>
    </source>
</evidence>
<sequence>MEARSFNKLGIFDGFWEILPAVLTRPVVPVETQWIVYRPLHDRALDDLVSSIRHAPGRHLIADKKCYGLLRDVLQRPNVNGNAAQLVGLVADQRCNNERTRAVVTFLGQPTHFPTGAARLHLKTGATLWFAVVLHNKRFYETSDPTEKPFRLVLRPISIGGTVAATKMDESNSKANTEALVQTYASMLDQVVVGNPGQYLWMHDLWNTKHCATMLVD</sequence>
<evidence type="ECO:0000313" key="10">
    <source>
        <dbReference type="Proteomes" id="UP000284657"/>
    </source>
</evidence>
<dbReference type="GO" id="GO:0005886">
    <property type="term" value="C:plasma membrane"/>
    <property type="evidence" value="ECO:0007669"/>
    <property type="project" value="UniProtKB-SubCell"/>
</dbReference>
<organism evidence="7 9">
    <name type="scientific">Phytophthora kernoviae</name>
    <dbReference type="NCBI Taxonomy" id="325452"/>
    <lineage>
        <taxon>Eukaryota</taxon>
        <taxon>Sar</taxon>
        <taxon>Stramenopiles</taxon>
        <taxon>Oomycota</taxon>
        <taxon>Peronosporomycetes</taxon>
        <taxon>Peronosporales</taxon>
        <taxon>Peronosporaceae</taxon>
        <taxon>Phytophthora</taxon>
    </lineage>
</organism>
<dbReference type="GO" id="GO:0016746">
    <property type="term" value="F:acyltransferase activity"/>
    <property type="evidence" value="ECO:0007669"/>
    <property type="project" value="UniProtKB-KW"/>
</dbReference>
<dbReference type="InterPro" id="IPR004960">
    <property type="entry name" value="LipA_acyltrans"/>
</dbReference>
<evidence type="ECO:0000313" key="9">
    <source>
        <dbReference type="Proteomes" id="UP000277300"/>
    </source>
</evidence>
<evidence type="ECO:0000256" key="4">
    <source>
        <dbReference type="ARBA" id="ARBA00022679"/>
    </source>
</evidence>
<dbReference type="Pfam" id="PF03279">
    <property type="entry name" value="Lip_A_acyltrans"/>
    <property type="match status" value="1"/>
</dbReference>
<keyword evidence="2" id="KW-1003">Cell membrane</keyword>
<dbReference type="EMBL" id="MBAD02000835">
    <property type="protein sequence ID" value="RLN62246.1"/>
    <property type="molecule type" value="Genomic_DNA"/>
</dbReference>
<dbReference type="Proteomes" id="UP000284657">
    <property type="component" value="Unassembled WGS sequence"/>
</dbReference>
<keyword evidence="4" id="KW-0808">Transferase</keyword>
<dbReference type="GO" id="GO:0008610">
    <property type="term" value="P:lipid biosynthetic process"/>
    <property type="evidence" value="ECO:0007669"/>
    <property type="project" value="UniProtKB-ARBA"/>
</dbReference>
<comment type="caution">
    <text evidence="7">The sequence shown here is derived from an EMBL/GenBank/DDBJ whole genome shotgun (WGS) entry which is preliminary data.</text>
</comment>
<comment type="subcellular location">
    <subcellularLocation>
        <location evidence="1">Cell inner membrane</location>
    </subcellularLocation>
</comment>
<reference evidence="9 10" key="1">
    <citation type="submission" date="2018-07" db="EMBL/GenBank/DDBJ databases">
        <title>Genome sequencing of oomycete isolates from Chile give support for New Zealand origin for Phytophthora kernoviae and make available the first Nothophytophthora sp. genome.</title>
        <authorList>
            <person name="Studholme D.J."/>
            <person name="Sanfuentes E."/>
            <person name="Panda P."/>
            <person name="Hill R."/>
            <person name="Sambles C."/>
            <person name="Grant M."/>
            <person name="Williams N.M."/>
            <person name="Mcdougal R.L."/>
        </authorList>
    </citation>
    <scope>NUCLEOTIDE SEQUENCE [LARGE SCALE GENOMIC DNA]</scope>
    <source>
        <strain evidence="7">Chile6</strain>
        <strain evidence="8">Chile7</strain>
    </source>
</reference>
<dbReference type="CDD" id="cd07984">
    <property type="entry name" value="LPLAT_LABLAT-like"/>
    <property type="match status" value="1"/>
</dbReference>
<accession>A0A3F2RFB1</accession>
<dbReference type="EMBL" id="MBDO02000427">
    <property type="protein sequence ID" value="RLN55515.1"/>
    <property type="molecule type" value="Genomic_DNA"/>
</dbReference>
<keyword evidence="5" id="KW-0472">Membrane</keyword>
<dbReference type="GO" id="GO:1901137">
    <property type="term" value="P:carbohydrate derivative biosynthetic process"/>
    <property type="evidence" value="ECO:0007669"/>
    <property type="project" value="UniProtKB-ARBA"/>
</dbReference>
<name>A0A3F2RFB1_9STRA</name>
<evidence type="ECO:0000256" key="6">
    <source>
        <dbReference type="ARBA" id="ARBA00023315"/>
    </source>
</evidence>
<evidence type="ECO:0000256" key="3">
    <source>
        <dbReference type="ARBA" id="ARBA00022519"/>
    </source>
</evidence>
<dbReference type="Proteomes" id="UP000277300">
    <property type="component" value="Unassembled WGS sequence"/>
</dbReference>
<dbReference type="OrthoDB" id="58160at2759"/>
<evidence type="ECO:0000256" key="1">
    <source>
        <dbReference type="ARBA" id="ARBA00004533"/>
    </source>
</evidence>
<evidence type="ECO:0000313" key="7">
    <source>
        <dbReference type="EMBL" id="RLN55515.1"/>
    </source>
</evidence>
<proteinExistence type="predicted"/>
<dbReference type="PANTHER" id="PTHR30606">
    <property type="entry name" value="LIPID A BIOSYNTHESIS LAUROYL ACYLTRANSFERASE"/>
    <property type="match status" value="1"/>
</dbReference>
<keyword evidence="6" id="KW-0012">Acyltransferase</keyword>
<evidence type="ECO:0000256" key="2">
    <source>
        <dbReference type="ARBA" id="ARBA00022475"/>
    </source>
</evidence>
<dbReference type="AlphaFoldDB" id="A0A3F2RFB1"/>
<protein>
    <submittedName>
        <fullName evidence="7">Uncharacterized protein</fullName>
    </submittedName>
</protein>
<evidence type="ECO:0000313" key="8">
    <source>
        <dbReference type="EMBL" id="RLN62246.1"/>
    </source>
</evidence>
<keyword evidence="3" id="KW-0997">Cell inner membrane</keyword>